<feature type="domain" description="Gfo/Idh/MocA-like oxidoreductase N-terminal" evidence="4">
    <location>
        <begin position="21"/>
        <end position="137"/>
    </location>
</feature>
<evidence type="ECO:0000259" key="4">
    <source>
        <dbReference type="Pfam" id="PF01408"/>
    </source>
</evidence>
<keyword evidence="2" id="KW-0560">Oxidoreductase</keyword>
<dbReference type="RefSeq" id="WP_284284943.1">
    <property type="nucleotide sequence ID" value="NZ_BSUJ01000001.1"/>
</dbReference>
<accession>A0ABQ6HVB4</accession>
<protein>
    <recommendedName>
        <fullName evidence="8">Oxidoreductase</fullName>
    </recommendedName>
</protein>
<dbReference type="Gene3D" id="3.40.50.720">
    <property type="entry name" value="NAD(P)-binding Rossmann-like Domain"/>
    <property type="match status" value="1"/>
</dbReference>
<evidence type="ECO:0000259" key="5">
    <source>
        <dbReference type="Pfam" id="PF22725"/>
    </source>
</evidence>
<dbReference type="Pfam" id="PF01408">
    <property type="entry name" value="GFO_IDH_MocA"/>
    <property type="match status" value="1"/>
</dbReference>
<proteinExistence type="inferred from homology"/>
<dbReference type="SUPFAM" id="SSF51735">
    <property type="entry name" value="NAD(P)-binding Rossmann-fold domains"/>
    <property type="match status" value="1"/>
</dbReference>
<dbReference type="Gene3D" id="3.30.360.10">
    <property type="entry name" value="Dihydrodipicolinate Reductase, domain 2"/>
    <property type="match status" value="1"/>
</dbReference>
<keyword evidence="7" id="KW-1185">Reference proteome</keyword>
<dbReference type="EMBL" id="BSUJ01000001">
    <property type="protein sequence ID" value="GMA21638.1"/>
    <property type="molecule type" value="Genomic_DNA"/>
</dbReference>
<dbReference type="PANTHER" id="PTHR22604:SF105">
    <property type="entry name" value="TRANS-1,2-DIHYDROBENZENE-1,2-DIOL DEHYDROGENASE"/>
    <property type="match status" value="1"/>
</dbReference>
<dbReference type="Pfam" id="PF22725">
    <property type="entry name" value="GFO_IDH_MocA_C3"/>
    <property type="match status" value="1"/>
</dbReference>
<keyword evidence="3" id="KW-0520">NAD</keyword>
<organism evidence="6 7">
    <name type="scientific">Arsenicicoccus piscis</name>
    <dbReference type="NCBI Taxonomy" id="673954"/>
    <lineage>
        <taxon>Bacteria</taxon>
        <taxon>Bacillati</taxon>
        <taxon>Actinomycetota</taxon>
        <taxon>Actinomycetes</taxon>
        <taxon>Micrococcales</taxon>
        <taxon>Intrasporangiaceae</taxon>
        <taxon>Arsenicicoccus</taxon>
    </lineage>
</organism>
<dbReference type="InterPro" id="IPR036291">
    <property type="entry name" value="NAD(P)-bd_dom_sf"/>
</dbReference>
<evidence type="ECO:0000256" key="3">
    <source>
        <dbReference type="ARBA" id="ARBA00023027"/>
    </source>
</evidence>
<name>A0ABQ6HVB4_9MICO</name>
<evidence type="ECO:0000256" key="1">
    <source>
        <dbReference type="ARBA" id="ARBA00010928"/>
    </source>
</evidence>
<evidence type="ECO:0000313" key="7">
    <source>
        <dbReference type="Proteomes" id="UP001157109"/>
    </source>
</evidence>
<dbReference type="PANTHER" id="PTHR22604">
    <property type="entry name" value="OXIDOREDUCTASES"/>
    <property type="match status" value="1"/>
</dbReference>
<sequence length="289" mass="30192">MTFPTTLPPARTPDRRSAPALRWGLLGTGWIADKFATALHEHTDQVVQAVGSRSQGSADRFASGYGVTTAHGSYEALVDDPDVDVVYVATPHPQHVEHALLAIEAGKPVLVEKPMAINAAGAEQIAAAARAQGVFAMEAMWTLALPKMDVVRQLLDDGALGELYLATADLGEYFDPSHRIYDPQLAGGAMLDLATYPITFATWALGEVTDVSASGMRAPTGVMGQVGVTLTHRVGGPGGQSGQGAYGGHPAQSVLYASMLAQTPTTATVAGADGYLAIDGFFFKPGDSR</sequence>
<dbReference type="SUPFAM" id="SSF55347">
    <property type="entry name" value="Glyceraldehyde-3-phosphate dehydrogenase-like, C-terminal domain"/>
    <property type="match status" value="1"/>
</dbReference>
<evidence type="ECO:0000256" key="2">
    <source>
        <dbReference type="ARBA" id="ARBA00023002"/>
    </source>
</evidence>
<gene>
    <name evidence="6" type="ORF">GCM10025862_36590</name>
</gene>
<reference evidence="7" key="1">
    <citation type="journal article" date="2019" name="Int. J. Syst. Evol. Microbiol.">
        <title>The Global Catalogue of Microorganisms (GCM) 10K type strain sequencing project: providing services to taxonomists for standard genome sequencing and annotation.</title>
        <authorList>
            <consortium name="The Broad Institute Genomics Platform"/>
            <consortium name="The Broad Institute Genome Sequencing Center for Infectious Disease"/>
            <person name="Wu L."/>
            <person name="Ma J."/>
        </authorList>
    </citation>
    <scope>NUCLEOTIDE SEQUENCE [LARGE SCALE GENOMIC DNA]</scope>
    <source>
        <strain evidence="7">NBRC 105830</strain>
    </source>
</reference>
<dbReference type="InterPro" id="IPR055170">
    <property type="entry name" value="GFO_IDH_MocA-like_dom"/>
</dbReference>
<feature type="domain" description="GFO/IDH/MocA-like oxidoreductase" evidence="5">
    <location>
        <begin position="151"/>
        <end position="234"/>
    </location>
</feature>
<dbReference type="InterPro" id="IPR000683">
    <property type="entry name" value="Gfo/Idh/MocA-like_OxRdtase_N"/>
</dbReference>
<dbReference type="Proteomes" id="UP001157109">
    <property type="component" value="Unassembled WGS sequence"/>
</dbReference>
<evidence type="ECO:0000313" key="6">
    <source>
        <dbReference type="EMBL" id="GMA21638.1"/>
    </source>
</evidence>
<comment type="caution">
    <text evidence="6">The sequence shown here is derived from an EMBL/GenBank/DDBJ whole genome shotgun (WGS) entry which is preliminary data.</text>
</comment>
<dbReference type="InterPro" id="IPR050984">
    <property type="entry name" value="Gfo/Idh/MocA_domain"/>
</dbReference>
<evidence type="ECO:0008006" key="8">
    <source>
        <dbReference type="Google" id="ProtNLM"/>
    </source>
</evidence>
<comment type="similarity">
    <text evidence="1">Belongs to the Gfo/Idh/MocA family.</text>
</comment>